<gene>
    <name evidence="1" type="ORF">BofuT4_P112310.1</name>
</gene>
<accession>G2Y5W6</accession>
<protein>
    <submittedName>
        <fullName evidence="1">Uncharacterized protein</fullName>
    </submittedName>
</protein>
<proteinExistence type="predicted"/>
<dbReference type="AlphaFoldDB" id="G2Y5W6"/>
<sequence>MAAASRCRYLPFLHSGDTDNFPQAIIKFMILALAVIMTENGWVCIEAVSERILFYSMSSREEESSCHEEYSQIVLPLAMGRLKTHCLHRSQTSSNKRQGRDRFVAVELKVLEEGVL</sequence>
<evidence type="ECO:0000313" key="1">
    <source>
        <dbReference type="EMBL" id="CCD34035.1"/>
    </source>
</evidence>
<organism evidence="1 2">
    <name type="scientific">Botryotinia fuckeliana (strain T4)</name>
    <name type="common">Noble rot fungus</name>
    <name type="synonym">Botrytis cinerea</name>
    <dbReference type="NCBI Taxonomy" id="999810"/>
    <lineage>
        <taxon>Eukaryota</taxon>
        <taxon>Fungi</taxon>
        <taxon>Dikarya</taxon>
        <taxon>Ascomycota</taxon>
        <taxon>Pezizomycotina</taxon>
        <taxon>Leotiomycetes</taxon>
        <taxon>Helotiales</taxon>
        <taxon>Sclerotiniaceae</taxon>
        <taxon>Botrytis</taxon>
    </lineage>
</organism>
<reference evidence="2" key="1">
    <citation type="journal article" date="2011" name="PLoS Genet.">
        <title>Genomic analysis of the necrotrophic fungal pathogens Sclerotinia sclerotiorum and Botrytis cinerea.</title>
        <authorList>
            <person name="Amselem J."/>
            <person name="Cuomo C.A."/>
            <person name="van Kan J.A."/>
            <person name="Viaud M."/>
            <person name="Benito E.P."/>
            <person name="Couloux A."/>
            <person name="Coutinho P.M."/>
            <person name="de Vries R.P."/>
            <person name="Dyer P.S."/>
            <person name="Fillinger S."/>
            <person name="Fournier E."/>
            <person name="Gout L."/>
            <person name="Hahn M."/>
            <person name="Kohn L."/>
            <person name="Lapalu N."/>
            <person name="Plummer K.M."/>
            <person name="Pradier J.M."/>
            <person name="Quevillon E."/>
            <person name="Sharon A."/>
            <person name="Simon A."/>
            <person name="ten Have A."/>
            <person name="Tudzynski B."/>
            <person name="Tudzynski P."/>
            <person name="Wincker P."/>
            <person name="Andrew M."/>
            <person name="Anthouard V."/>
            <person name="Beever R.E."/>
            <person name="Beffa R."/>
            <person name="Benoit I."/>
            <person name="Bouzid O."/>
            <person name="Brault B."/>
            <person name="Chen Z."/>
            <person name="Choquer M."/>
            <person name="Collemare J."/>
            <person name="Cotton P."/>
            <person name="Danchin E.G."/>
            <person name="Da Silva C."/>
            <person name="Gautier A."/>
            <person name="Giraud C."/>
            <person name="Giraud T."/>
            <person name="Gonzalez C."/>
            <person name="Grossetete S."/>
            <person name="Guldener U."/>
            <person name="Henrissat B."/>
            <person name="Howlett B.J."/>
            <person name="Kodira C."/>
            <person name="Kretschmer M."/>
            <person name="Lappartient A."/>
            <person name="Leroch M."/>
            <person name="Levis C."/>
            <person name="Mauceli E."/>
            <person name="Neuveglise C."/>
            <person name="Oeser B."/>
            <person name="Pearson M."/>
            <person name="Poulain J."/>
            <person name="Poussereau N."/>
            <person name="Quesneville H."/>
            <person name="Rascle C."/>
            <person name="Schumacher J."/>
            <person name="Segurens B."/>
            <person name="Sexton A."/>
            <person name="Silva E."/>
            <person name="Sirven C."/>
            <person name="Soanes D.M."/>
            <person name="Talbot N.J."/>
            <person name="Templeton M."/>
            <person name="Yandava C."/>
            <person name="Yarden O."/>
            <person name="Zeng Q."/>
            <person name="Rollins J.A."/>
            <person name="Lebrun M.H."/>
            <person name="Dickman M."/>
        </authorList>
    </citation>
    <scope>NUCLEOTIDE SEQUENCE [LARGE SCALE GENOMIC DNA]</scope>
    <source>
        <strain evidence="2">T4</strain>
    </source>
</reference>
<dbReference type="Proteomes" id="UP000008177">
    <property type="component" value="Unplaced contigs"/>
</dbReference>
<dbReference type="EMBL" id="FQ790290">
    <property type="protein sequence ID" value="CCD34035.1"/>
    <property type="molecule type" value="Genomic_DNA"/>
</dbReference>
<dbReference type="InParanoid" id="G2Y5W6"/>
<evidence type="ECO:0000313" key="2">
    <source>
        <dbReference type="Proteomes" id="UP000008177"/>
    </source>
</evidence>
<dbReference type="HOGENOM" id="CLU_2096503_0_0_1"/>
<name>G2Y5W6_BOTF4</name>